<dbReference type="EMBL" id="KB469318">
    <property type="protein sequence ID" value="EPQ50320.1"/>
    <property type="molecule type" value="Genomic_DNA"/>
</dbReference>
<name>S7R7G5_GLOTA</name>
<dbReference type="AlphaFoldDB" id="S7R7G5"/>
<dbReference type="InterPro" id="IPR011058">
    <property type="entry name" value="Cyanovirin-N"/>
</dbReference>
<dbReference type="Proteomes" id="UP000030669">
    <property type="component" value="Unassembled WGS sequence"/>
</dbReference>
<dbReference type="STRING" id="670483.S7R7G5"/>
<protein>
    <recommendedName>
        <fullName evidence="2">Cyanovirin-N domain-containing protein</fullName>
    </recommendedName>
</protein>
<feature type="signal peptide" evidence="1">
    <location>
        <begin position="1"/>
        <end position="20"/>
    </location>
</feature>
<evidence type="ECO:0000313" key="3">
    <source>
        <dbReference type="EMBL" id="EPQ50320.1"/>
    </source>
</evidence>
<organism evidence="3 4">
    <name type="scientific">Gloeophyllum trabeum (strain ATCC 11539 / FP-39264 / Madison 617)</name>
    <name type="common">Brown rot fungus</name>
    <dbReference type="NCBI Taxonomy" id="670483"/>
    <lineage>
        <taxon>Eukaryota</taxon>
        <taxon>Fungi</taxon>
        <taxon>Dikarya</taxon>
        <taxon>Basidiomycota</taxon>
        <taxon>Agaricomycotina</taxon>
        <taxon>Agaricomycetes</taxon>
        <taxon>Gloeophyllales</taxon>
        <taxon>Gloeophyllaceae</taxon>
        <taxon>Gloeophyllum</taxon>
    </lineage>
</organism>
<sequence>MQLSLTLATSVLALLNIASANYADTCPGYAYISGTTFYTQCYNDAGQLVDASIDLNNCVANYNGQLACVHGNGGYSASCSGCEIVQQPEYIECGCANEDGGYTDSIGDLGEHKCLARLRVLKPSDVVRLGTCIDNQNGVLAC</sequence>
<dbReference type="Pfam" id="PF08881">
    <property type="entry name" value="CVNH"/>
    <property type="match status" value="1"/>
</dbReference>
<gene>
    <name evidence="3" type="ORF">GLOTRDRAFT_50702</name>
</gene>
<reference evidence="3 4" key="1">
    <citation type="journal article" date="2012" name="Science">
        <title>The Paleozoic origin of enzymatic lignin decomposition reconstructed from 31 fungal genomes.</title>
        <authorList>
            <person name="Floudas D."/>
            <person name="Binder M."/>
            <person name="Riley R."/>
            <person name="Barry K."/>
            <person name="Blanchette R.A."/>
            <person name="Henrissat B."/>
            <person name="Martinez A.T."/>
            <person name="Otillar R."/>
            <person name="Spatafora J.W."/>
            <person name="Yadav J.S."/>
            <person name="Aerts A."/>
            <person name="Benoit I."/>
            <person name="Boyd A."/>
            <person name="Carlson A."/>
            <person name="Copeland A."/>
            <person name="Coutinho P.M."/>
            <person name="de Vries R.P."/>
            <person name="Ferreira P."/>
            <person name="Findley K."/>
            <person name="Foster B."/>
            <person name="Gaskell J."/>
            <person name="Glotzer D."/>
            <person name="Gorecki P."/>
            <person name="Heitman J."/>
            <person name="Hesse C."/>
            <person name="Hori C."/>
            <person name="Igarashi K."/>
            <person name="Jurgens J.A."/>
            <person name="Kallen N."/>
            <person name="Kersten P."/>
            <person name="Kohler A."/>
            <person name="Kuees U."/>
            <person name="Kumar T.K.A."/>
            <person name="Kuo A."/>
            <person name="LaButti K."/>
            <person name="Larrondo L.F."/>
            <person name="Lindquist E."/>
            <person name="Ling A."/>
            <person name="Lombard V."/>
            <person name="Lucas S."/>
            <person name="Lundell T."/>
            <person name="Martin R."/>
            <person name="McLaughlin D.J."/>
            <person name="Morgenstern I."/>
            <person name="Morin E."/>
            <person name="Murat C."/>
            <person name="Nagy L.G."/>
            <person name="Nolan M."/>
            <person name="Ohm R.A."/>
            <person name="Patyshakuliyeva A."/>
            <person name="Rokas A."/>
            <person name="Ruiz-Duenas F.J."/>
            <person name="Sabat G."/>
            <person name="Salamov A."/>
            <person name="Samejima M."/>
            <person name="Schmutz J."/>
            <person name="Slot J.C."/>
            <person name="St John F."/>
            <person name="Stenlid J."/>
            <person name="Sun H."/>
            <person name="Sun S."/>
            <person name="Syed K."/>
            <person name="Tsang A."/>
            <person name="Wiebenga A."/>
            <person name="Young D."/>
            <person name="Pisabarro A."/>
            <person name="Eastwood D.C."/>
            <person name="Martin F."/>
            <person name="Cullen D."/>
            <person name="Grigoriev I.V."/>
            <person name="Hibbett D.S."/>
        </authorList>
    </citation>
    <scope>NUCLEOTIDE SEQUENCE [LARGE SCALE GENOMIC DNA]</scope>
    <source>
        <strain evidence="3 4">ATCC 11539</strain>
    </source>
</reference>
<dbReference type="OMA" id="NNCIANI"/>
<dbReference type="Gene3D" id="2.30.60.10">
    <property type="entry name" value="Cyanovirin-N"/>
    <property type="match status" value="1"/>
</dbReference>
<dbReference type="KEGG" id="gtr:GLOTRDRAFT_50702"/>
<evidence type="ECO:0000259" key="2">
    <source>
        <dbReference type="SMART" id="SM01111"/>
    </source>
</evidence>
<dbReference type="HOGENOM" id="CLU_144945_1_2_1"/>
<keyword evidence="4" id="KW-1185">Reference proteome</keyword>
<proteinExistence type="predicted"/>
<dbReference type="OrthoDB" id="3068152at2759"/>
<evidence type="ECO:0000313" key="4">
    <source>
        <dbReference type="Proteomes" id="UP000030669"/>
    </source>
</evidence>
<accession>S7R7G5</accession>
<dbReference type="GeneID" id="19306752"/>
<evidence type="ECO:0000256" key="1">
    <source>
        <dbReference type="SAM" id="SignalP"/>
    </source>
</evidence>
<dbReference type="SMART" id="SM01111">
    <property type="entry name" value="CVNH"/>
    <property type="match status" value="1"/>
</dbReference>
<feature type="chain" id="PRO_5004556520" description="Cyanovirin-N domain-containing protein" evidence="1">
    <location>
        <begin position="21"/>
        <end position="142"/>
    </location>
</feature>
<dbReference type="InterPro" id="IPR036673">
    <property type="entry name" value="Cyanovirin-N_sf"/>
</dbReference>
<dbReference type="RefSeq" id="XP_007871231.1">
    <property type="nucleotide sequence ID" value="XM_007873040.1"/>
</dbReference>
<dbReference type="SUPFAM" id="SSF51322">
    <property type="entry name" value="Cyanovirin-N"/>
    <property type="match status" value="1"/>
</dbReference>
<keyword evidence="1" id="KW-0732">Signal</keyword>
<feature type="domain" description="Cyanovirin-N" evidence="2">
    <location>
        <begin position="21"/>
        <end position="142"/>
    </location>
</feature>